<evidence type="ECO:0000313" key="4">
    <source>
        <dbReference type="Proteomes" id="UP000559256"/>
    </source>
</evidence>
<protein>
    <submittedName>
        <fullName evidence="3">Uncharacterized protein</fullName>
    </submittedName>
</protein>
<keyword evidence="2" id="KW-0812">Transmembrane</keyword>
<sequence length="358" mass="40179">MSDQEQSGPLSDEDLAILKEWIIQTAVEFLLYGVYATLSLIALYFLLASDIRRSKTQFCLFALGIFMLLFSTSIIVLQLEYILVQIPLKGYDPPDMLTVTRLLKDMKISDDFFIRLNFLISDCVLVWRSWILYPRGFMVKIALCVSVLVSVVCTFVDAGTGTIRLRRENSVTDIVNNPEGGNDTLLLTLPLLLTNLLASVLIGYKAWRHRQEIKNNLNDESPPVNKMQKVLLLLVESGSIYFVLWFTFTVISAIQTSSTQHSFTTYRQVMPMLSALYPVLIILLASIEYGGKEKSKNGLSLSQTIRYGTAGPNLPSEKPGRKRDAPAQNRSQVVTLTHMGSSSSEMRANFAAGEQERK</sequence>
<feature type="transmembrane region" description="Helical" evidence="2">
    <location>
        <begin position="59"/>
        <end position="84"/>
    </location>
</feature>
<gene>
    <name evidence="3" type="ORF">D9758_011845</name>
</gene>
<feature type="transmembrane region" description="Helical" evidence="2">
    <location>
        <begin position="112"/>
        <end position="130"/>
    </location>
</feature>
<dbReference type="AlphaFoldDB" id="A0A8H5CL33"/>
<feature type="compositionally biased region" description="Polar residues" evidence="1">
    <location>
        <begin position="328"/>
        <end position="346"/>
    </location>
</feature>
<proteinExistence type="predicted"/>
<evidence type="ECO:0000256" key="1">
    <source>
        <dbReference type="SAM" id="MobiDB-lite"/>
    </source>
</evidence>
<feature type="transmembrane region" description="Helical" evidence="2">
    <location>
        <begin position="142"/>
        <end position="165"/>
    </location>
</feature>
<feature type="region of interest" description="Disordered" evidence="1">
    <location>
        <begin position="309"/>
        <end position="358"/>
    </location>
</feature>
<feature type="transmembrane region" description="Helical" evidence="2">
    <location>
        <begin position="230"/>
        <end position="254"/>
    </location>
</feature>
<evidence type="ECO:0000256" key="2">
    <source>
        <dbReference type="SAM" id="Phobius"/>
    </source>
</evidence>
<organism evidence="3 4">
    <name type="scientific">Tetrapyrgos nigripes</name>
    <dbReference type="NCBI Taxonomy" id="182062"/>
    <lineage>
        <taxon>Eukaryota</taxon>
        <taxon>Fungi</taxon>
        <taxon>Dikarya</taxon>
        <taxon>Basidiomycota</taxon>
        <taxon>Agaricomycotina</taxon>
        <taxon>Agaricomycetes</taxon>
        <taxon>Agaricomycetidae</taxon>
        <taxon>Agaricales</taxon>
        <taxon>Marasmiineae</taxon>
        <taxon>Marasmiaceae</taxon>
        <taxon>Tetrapyrgos</taxon>
    </lineage>
</organism>
<feature type="transmembrane region" description="Helical" evidence="2">
    <location>
        <begin position="266"/>
        <end position="287"/>
    </location>
</feature>
<comment type="caution">
    <text evidence="3">The sequence shown here is derived from an EMBL/GenBank/DDBJ whole genome shotgun (WGS) entry which is preliminary data.</text>
</comment>
<keyword evidence="2" id="KW-0472">Membrane</keyword>
<dbReference type="Proteomes" id="UP000559256">
    <property type="component" value="Unassembled WGS sequence"/>
</dbReference>
<dbReference type="EMBL" id="JAACJM010000140">
    <property type="protein sequence ID" value="KAF5343458.1"/>
    <property type="molecule type" value="Genomic_DNA"/>
</dbReference>
<keyword evidence="4" id="KW-1185">Reference proteome</keyword>
<evidence type="ECO:0000313" key="3">
    <source>
        <dbReference type="EMBL" id="KAF5343458.1"/>
    </source>
</evidence>
<accession>A0A8H5CL33</accession>
<feature type="transmembrane region" description="Helical" evidence="2">
    <location>
        <begin position="29"/>
        <end position="47"/>
    </location>
</feature>
<name>A0A8H5CL33_9AGAR</name>
<dbReference type="OrthoDB" id="3174319at2759"/>
<keyword evidence="2" id="KW-1133">Transmembrane helix</keyword>
<feature type="transmembrane region" description="Helical" evidence="2">
    <location>
        <begin position="185"/>
        <end position="204"/>
    </location>
</feature>
<reference evidence="3 4" key="1">
    <citation type="journal article" date="2020" name="ISME J.">
        <title>Uncovering the hidden diversity of litter-decomposition mechanisms in mushroom-forming fungi.</title>
        <authorList>
            <person name="Floudas D."/>
            <person name="Bentzer J."/>
            <person name="Ahren D."/>
            <person name="Johansson T."/>
            <person name="Persson P."/>
            <person name="Tunlid A."/>
        </authorList>
    </citation>
    <scope>NUCLEOTIDE SEQUENCE [LARGE SCALE GENOMIC DNA]</scope>
    <source>
        <strain evidence="3 4">CBS 291.85</strain>
    </source>
</reference>